<dbReference type="EC" id="3.4.19.12" evidence="3"/>
<feature type="domain" description="USP" evidence="9">
    <location>
        <begin position="105"/>
        <end position="325"/>
    </location>
</feature>
<dbReference type="InterPro" id="IPR028889">
    <property type="entry name" value="USP"/>
</dbReference>
<evidence type="ECO:0000256" key="5">
    <source>
        <dbReference type="ARBA" id="ARBA00022786"/>
    </source>
</evidence>
<protein>
    <recommendedName>
        <fullName evidence="3">ubiquitinyl hydrolase 1</fullName>
        <ecNumber evidence="3">3.4.19.12</ecNumber>
    </recommendedName>
</protein>
<feature type="region of interest" description="Disordered" evidence="8">
    <location>
        <begin position="302"/>
        <end position="360"/>
    </location>
</feature>
<dbReference type="PANTHER" id="PTHR24006">
    <property type="entry name" value="UBIQUITIN CARBOXYL-TERMINAL HYDROLASE"/>
    <property type="match status" value="1"/>
</dbReference>
<dbReference type="Pfam" id="PF00443">
    <property type="entry name" value="UCH"/>
    <property type="match status" value="2"/>
</dbReference>
<dbReference type="InterPro" id="IPR038765">
    <property type="entry name" value="Papain-like_cys_pep_sf"/>
</dbReference>
<dbReference type="EMBL" id="MU069871">
    <property type="protein sequence ID" value="KAF5832457.1"/>
    <property type="molecule type" value="Genomic_DNA"/>
</dbReference>
<evidence type="ECO:0000313" key="10">
    <source>
        <dbReference type="EMBL" id="KAF5832457.1"/>
    </source>
</evidence>
<dbReference type="SUPFAM" id="SSF54001">
    <property type="entry name" value="Cysteine proteinases"/>
    <property type="match status" value="1"/>
</dbReference>
<comment type="caution">
    <text evidence="10">The sequence shown here is derived from an EMBL/GenBank/DDBJ whole genome shotgun (WGS) entry which is preliminary data.</text>
</comment>
<keyword evidence="4" id="KW-0645">Protease</keyword>
<reference evidence="10" key="1">
    <citation type="submission" date="2017-08" db="EMBL/GenBank/DDBJ databases">
        <authorList>
            <person name="Polle J.E."/>
            <person name="Barry K."/>
            <person name="Cushman J."/>
            <person name="Schmutz J."/>
            <person name="Tran D."/>
            <person name="Hathwaick L.T."/>
            <person name="Yim W.C."/>
            <person name="Jenkins J."/>
            <person name="Mckie-Krisberg Z.M."/>
            <person name="Prochnik S."/>
            <person name="Lindquist E."/>
            <person name="Dockter R.B."/>
            <person name="Adam C."/>
            <person name="Molina H."/>
            <person name="Bunkerborg J."/>
            <person name="Jin E."/>
            <person name="Buchheim M."/>
            <person name="Magnuson J."/>
        </authorList>
    </citation>
    <scope>NUCLEOTIDE SEQUENCE</scope>
    <source>
        <strain evidence="10">CCAP 19/18</strain>
    </source>
</reference>
<dbReference type="InterPro" id="IPR018200">
    <property type="entry name" value="USP_CS"/>
</dbReference>
<accession>A0ABQ7GCX3</accession>
<sequence>MPPRRKAANANVQENERELIAQLQSGSLPAEQKLRLVKGDVPACVPGTCKANNKANPNCLCGWVPAESGYKKKGLWQRETGILSSFGTDPRVNLRGECTEGQVPCGLNNLGNTCYVNTALQCLFMIPSFRRALFEVQPPVADNKIVQHLRSLFLALAFGPQRSADPSAFAQSLKLDHSTQQKCNQQSESSQNSTDFYELALQVKDLPGLIPSLTMNKAKASNKFAFPLVLDMGLVMASVAQDTGHTRTVTGSDGQPVGMYDLAAVLIHKGTSASRGHYVAHIKDEAGMWWRYDDETVTQLGSFPLGEPSDHGSANTAAAASTKGKGGRLTKRGGGKKGSAASSEDPDYGAVEDESEDEVSGVLAFAL</sequence>
<keyword evidence="5" id="KW-0833">Ubl conjugation pathway</keyword>
<gene>
    <name evidence="10" type="ORF">DUNSADRAFT_11624</name>
</gene>
<dbReference type="PROSITE" id="PS00973">
    <property type="entry name" value="USP_2"/>
    <property type="match status" value="1"/>
</dbReference>
<evidence type="ECO:0000256" key="3">
    <source>
        <dbReference type="ARBA" id="ARBA00012759"/>
    </source>
</evidence>
<feature type="compositionally biased region" description="Basic residues" evidence="8">
    <location>
        <begin position="325"/>
        <end position="335"/>
    </location>
</feature>
<keyword evidence="7" id="KW-0788">Thiol protease</keyword>
<evidence type="ECO:0000256" key="1">
    <source>
        <dbReference type="ARBA" id="ARBA00000707"/>
    </source>
</evidence>
<comment type="catalytic activity">
    <reaction evidence="1">
        <text>Thiol-dependent hydrolysis of ester, thioester, amide, peptide and isopeptide bonds formed by the C-terminal Gly of ubiquitin (a 76-residue protein attached to proteins as an intracellular targeting signal).</text>
        <dbReference type="EC" id="3.4.19.12"/>
    </reaction>
</comment>
<organism evidence="10 11">
    <name type="scientific">Dunaliella salina</name>
    <name type="common">Green alga</name>
    <name type="synonym">Protococcus salinus</name>
    <dbReference type="NCBI Taxonomy" id="3046"/>
    <lineage>
        <taxon>Eukaryota</taxon>
        <taxon>Viridiplantae</taxon>
        <taxon>Chlorophyta</taxon>
        <taxon>core chlorophytes</taxon>
        <taxon>Chlorophyceae</taxon>
        <taxon>CS clade</taxon>
        <taxon>Chlamydomonadales</taxon>
        <taxon>Dunaliellaceae</taxon>
        <taxon>Dunaliella</taxon>
    </lineage>
</organism>
<dbReference type="InterPro" id="IPR050164">
    <property type="entry name" value="Peptidase_C19"/>
</dbReference>
<evidence type="ECO:0000256" key="6">
    <source>
        <dbReference type="ARBA" id="ARBA00022801"/>
    </source>
</evidence>
<dbReference type="PROSITE" id="PS50235">
    <property type="entry name" value="USP_3"/>
    <property type="match status" value="1"/>
</dbReference>
<feature type="compositionally biased region" description="Acidic residues" evidence="8">
    <location>
        <begin position="344"/>
        <end position="359"/>
    </location>
</feature>
<dbReference type="Proteomes" id="UP000815325">
    <property type="component" value="Unassembled WGS sequence"/>
</dbReference>
<feature type="compositionally biased region" description="Low complexity" evidence="8">
    <location>
        <begin position="312"/>
        <end position="323"/>
    </location>
</feature>
<keyword evidence="11" id="KW-1185">Reference proteome</keyword>
<name>A0ABQ7GCX3_DUNSA</name>
<keyword evidence="6" id="KW-0378">Hydrolase</keyword>
<evidence type="ECO:0000256" key="7">
    <source>
        <dbReference type="ARBA" id="ARBA00022807"/>
    </source>
</evidence>
<evidence type="ECO:0000313" key="11">
    <source>
        <dbReference type="Proteomes" id="UP000815325"/>
    </source>
</evidence>
<proteinExistence type="inferred from homology"/>
<evidence type="ECO:0000259" key="9">
    <source>
        <dbReference type="PROSITE" id="PS50235"/>
    </source>
</evidence>
<dbReference type="PANTHER" id="PTHR24006:SF758">
    <property type="entry name" value="UBIQUITIN CARBOXYL-TERMINAL HYDROLASE 36"/>
    <property type="match status" value="1"/>
</dbReference>
<comment type="similarity">
    <text evidence="2">Belongs to the peptidase C19 family.</text>
</comment>
<evidence type="ECO:0000256" key="2">
    <source>
        <dbReference type="ARBA" id="ARBA00009085"/>
    </source>
</evidence>
<evidence type="ECO:0000256" key="4">
    <source>
        <dbReference type="ARBA" id="ARBA00022670"/>
    </source>
</evidence>
<dbReference type="InterPro" id="IPR001394">
    <property type="entry name" value="Peptidase_C19_UCH"/>
</dbReference>
<evidence type="ECO:0000256" key="8">
    <source>
        <dbReference type="SAM" id="MobiDB-lite"/>
    </source>
</evidence>
<dbReference type="Gene3D" id="3.90.70.10">
    <property type="entry name" value="Cysteine proteinases"/>
    <property type="match status" value="2"/>
</dbReference>